<evidence type="ECO:0000313" key="4">
    <source>
        <dbReference type="Proteomes" id="UP000272400"/>
    </source>
</evidence>
<evidence type="ECO:0000256" key="1">
    <source>
        <dbReference type="SAM" id="SignalP"/>
    </source>
</evidence>
<accession>A0A3N1D2A8</accession>
<dbReference type="Gene3D" id="3.40.50.1820">
    <property type="entry name" value="alpha/beta hydrolase"/>
    <property type="match status" value="1"/>
</dbReference>
<sequence length="347" mass="37502">MRFDRKCCAVLSAGVAAVSLAVVPTVAVRSMSILGGADPGGGSPAATGEPFGTVKQIDAGELNVGYVDAGPADGPPVILLHGFPYDIHSFEKVTPILAGKGYRVVVPYLRGHGTTTFRSPDAVRNAEQSAFAVDIVALMDALKIDKATLAGFDWGSRTADIIAALWPERVKNLVSVSGYLITNRKAQKEPQKPPVEHTWWYQYYFATPRGEKGLAAYRHDFGEFVWRLASPTWDFDQKTYDRTAAAFENPDWVPIVIHNYRWRLSLAEGQPAYAGLEAKLATSPKITVPTITVDATLDPFGAGGSDAAYRAQFTGPYQHRVLKGIGHDVPQEAPEAFAQAVIDAGEL</sequence>
<keyword evidence="1" id="KW-0732">Signal</keyword>
<organism evidence="3 4">
    <name type="scientific">Actinocorallia herbida</name>
    <dbReference type="NCBI Taxonomy" id="58109"/>
    <lineage>
        <taxon>Bacteria</taxon>
        <taxon>Bacillati</taxon>
        <taxon>Actinomycetota</taxon>
        <taxon>Actinomycetes</taxon>
        <taxon>Streptosporangiales</taxon>
        <taxon>Thermomonosporaceae</taxon>
        <taxon>Actinocorallia</taxon>
    </lineage>
</organism>
<comment type="caution">
    <text evidence="3">The sequence shown here is derived from an EMBL/GenBank/DDBJ whole genome shotgun (WGS) entry which is preliminary data.</text>
</comment>
<feature type="chain" id="PRO_5038568591" evidence="1">
    <location>
        <begin position="22"/>
        <end position="347"/>
    </location>
</feature>
<dbReference type="Pfam" id="PF00561">
    <property type="entry name" value="Abhydrolase_1"/>
    <property type="match status" value="1"/>
</dbReference>
<dbReference type="Proteomes" id="UP000272400">
    <property type="component" value="Unassembled WGS sequence"/>
</dbReference>
<dbReference type="InterPro" id="IPR000639">
    <property type="entry name" value="Epox_hydrolase-like"/>
</dbReference>
<dbReference type="GO" id="GO:0016020">
    <property type="term" value="C:membrane"/>
    <property type="evidence" value="ECO:0007669"/>
    <property type="project" value="TreeGrafter"/>
</dbReference>
<dbReference type="AlphaFoldDB" id="A0A3N1D2A8"/>
<proteinExistence type="predicted"/>
<reference evidence="3 4" key="1">
    <citation type="submission" date="2018-11" db="EMBL/GenBank/DDBJ databases">
        <title>Sequencing the genomes of 1000 actinobacteria strains.</title>
        <authorList>
            <person name="Klenk H.-P."/>
        </authorList>
    </citation>
    <scope>NUCLEOTIDE SEQUENCE [LARGE SCALE GENOMIC DNA]</scope>
    <source>
        <strain evidence="3 4">DSM 44254</strain>
    </source>
</reference>
<dbReference type="InterPro" id="IPR029058">
    <property type="entry name" value="AB_hydrolase_fold"/>
</dbReference>
<dbReference type="EMBL" id="RJKE01000001">
    <property type="protein sequence ID" value="ROO87665.1"/>
    <property type="molecule type" value="Genomic_DNA"/>
</dbReference>
<name>A0A3N1D2A8_9ACTN</name>
<dbReference type="PANTHER" id="PTHR43798:SF33">
    <property type="entry name" value="HYDROLASE, PUTATIVE (AFU_ORTHOLOGUE AFUA_2G14860)-RELATED"/>
    <property type="match status" value="1"/>
</dbReference>
<dbReference type="PANTHER" id="PTHR43798">
    <property type="entry name" value="MONOACYLGLYCEROL LIPASE"/>
    <property type="match status" value="1"/>
</dbReference>
<evidence type="ECO:0000313" key="3">
    <source>
        <dbReference type="EMBL" id="ROO87665.1"/>
    </source>
</evidence>
<evidence type="ECO:0000259" key="2">
    <source>
        <dbReference type="Pfam" id="PF00561"/>
    </source>
</evidence>
<dbReference type="GO" id="GO:0047372">
    <property type="term" value="F:monoacylglycerol lipase activity"/>
    <property type="evidence" value="ECO:0007669"/>
    <property type="project" value="TreeGrafter"/>
</dbReference>
<protein>
    <submittedName>
        <fullName evidence="3">Pimeloyl-ACP methyl ester carboxylesterase</fullName>
    </submittedName>
</protein>
<dbReference type="PRINTS" id="PR00412">
    <property type="entry name" value="EPOXHYDRLASE"/>
</dbReference>
<feature type="signal peptide" evidence="1">
    <location>
        <begin position="1"/>
        <end position="21"/>
    </location>
</feature>
<gene>
    <name evidence="3" type="ORF">EDD29_5290</name>
</gene>
<dbReference type="SUPFAM" id="SSF53474">
    <property type="entry name" value="alpha/beta-Hydrolases"/>
    <property type="match status" value="1"/>
</dbReference>
<feature type="domain" description="AB hydrolase-1" evidence="2">
    <location>
        <begin position="75"/>
        <end position="183"/>
    </location>
</feature>
<keyword evidence="4" id="KW-1185">Reference proteome</keyword>
<dbReference type="RefSeq" id="WP_211359901.1">
    <property type="nucleotide sequence ID" value="NZ_RJKE01000001.1"/>
</dbReference>
<dbReference type="GO" id="GO:0046464">
    <property type="term" value="P:acylglycerol catabolic process"/>
    <property type="evidence" value="ECO:0007669"/>
    <property type="project" value="TreeGrafter"/>
</dbReference>
<dbReference type="InterPro" id="IPR050266">
    <property type="entry name" value="AB_hydrolase_sf"/>
</dbReference>
<dbReference type="InterPro" id="IPR000073">
    <property type="entry name" value="AB_hydrolase_1"/>
</dbReference>